<organism evidence="1">
    <name type="scientific">Rhizophora mucronata</name>
    <name type="common">Asiatic mangrove</name>
    <dbReference type="NCBI Taxonomy" id="61149"/>
    <lineage>
        <taxon>Eukaryota</taxon>
        <taxon>Viridiplantae</taxon>
        <taxon>Streptophyta</taxon>
        <taxon>Embryophyta</taxon>
        <taxon>Tracheophyta</taxon>
        <taxon>Spermatophyta</taxon>
        <taxon>Magnoliopsida</taxon>
        <taxon>eudicotyledons</taxon>
        <taxon>Gunneridae</taxon>
        <taxon>Pentapetalae</taxon>
        <taxon>rosids</taxon>
        <taxon>fabids</taxon>
        <taxon>Malpighiales</taxon>
        <taxon>Rhizophoraceae</taxon>
        <taxon>Rhizophora</taxon>
    </lineage>
</organism>
<evidence type="ECO:0000313" key="1">
    <source>
        <dbReference type="EMBL" id="MBX41286.1"/>
    </source>
</evidence>
<accession>A0A2P2NFM1</accession>
<name>A0A2P2NFM1_RHIMU</name>
<proteinExistence type="predicted"/>
<sequence>MLLSYFILSTSGNWLARGC</sequence>
<reference evidence="1" key="1">
    <citation type="submission" date="2018-02" db="EMBL/GenBank/DDBJ databases">
        <title>Rhizophora mucronata_Transcriptome.</title>
        <authorList>
            <person name="Meera S.P."/>
            <person name="Sreeshan A."/>
            <person name="Augustine A."/>
        </authorList>
    </citation>
    <scope>NUCLEOTIDE SEQUENCE</scope>
    <source>
        <tissue evidence="1">Leaf</tissue>
    </source>
</reference>
<protein>
    <submittedName>
        <fullName evidence="1">Uncharacterized protein</fullName>
    </submittedName>
</protein>
<dbReference type="EMBL" id="GGEC01060802">
    <property type="protein sequence ID" value="MBX41286.1"/>
    <property type="molecule type" value="Transcribed_RNA"/>
</dbReference>
<dbReference type="AlphaFoldDB" id="A0A2P2NFM1"/>